<dbReference type="PIRSF" id="PIRSF006487">
    <property type="entry name" value="GcvT"/>
    <property type="match status" value="1"/>
</dbReference>
<reference evidence="3" key="1">
    <citation type="journal article" date="2017" name="Sci. Rep.">
        <title>Common origin of methylenedioxy ring degradation and demethylation in bacteria.</title>
        <authorList>
            <person name="Takeda H."/>
            <person name="Ishikawa K."/>
            <person name="Yoshida H."/>
            <person name="Kasai D."/>
            <person name="Wakana D."/>
            <person name="Fukuda M."/>
            <person name="Sato F."/>
            <person name="Hosoe T."/>
        </authorList>
    </citation>
    <scope>NUCLEOTIDE SEQUENCE</scope>
    <source>
        <strain evidence="3">BD7100</strain>
    </source>
</reference>
<dbReference type="PANTHER" id="PTHR43757:SF2">
    <property type="entry name" value="AMINOMETHYLTRANSFERASE, MITOCHONDRIAL"/>
    <property type="match status" value="1"/>
</dbReference>
<accession>A0A1Q2TD20</accession>
<feature type="binding site" evidence="1">
    <location>
        <position position="233"/>
    </location>
    <ligand>
        <name>substrate</name>
    </ligand>
</feature>
<dbReference type="Gene3D" id="3.30.1360.120">
    <property type="entry name" value="Probable tRNA modification gtpase trme, domain 1"/>
    <property type="match status" value="1"/>
</dbReference>
<proteinExistence type="predicted"/>
<dbReference type="InterPro" id="IPR006222">
    <property type="entry name" value="GCVT_N"/>
</dbReference>
<organism evidence="3">
    <name type="scientific">Rhodococcus sp. BD7100</name>
    <dbReference type="NCBI Taxonomy" id="1940306"/>
    <lineage>
        <taxon>Bacteria</taxon>
        <taxon>Bacillati</taxon>
        <taxon>Actinomycetota</taxon>
        <taxon>Actinomycetes</taxon>
        <taxon>Mycobacteriales</taxon>
        <taxon>Nocardiaceae</taxon>
        <taxon>Rhodococcus</taxon>
    </lineage>
</organism>
<dbReference type="SUPFAM" id="SSF101790">
    <property type="entry name" value="Aminomethyltransferase beta-barrel domain"/>
    <property type="match status" value="1"/>
</dbReference>
<evidence type="ECO:0000313" key="3">
    <source>
        <dbReference type="EMBL" id="BAW89540.1"/>
    </source>
</evidence>
<dbReference type="InterPro" id="IPR027266">
    <property type="entry name" value="TrmE/GcvT-like"/>
</dbReference>
<dbReference type="SUPFAM" id="SSF103025">
    <property type="entry name" value="Folate-binding domain"/>
    <property type="match status" value="1"/>
</dbReference>
<dbReference type="AlphaFoldDB" id="A0A1Q2TD20"/>
<sequence length="481" mass="54633">MRTREYECCAAEGTRTTESVAVNAMPELVPLLSDIEDTFTSERIHPMPSFRDSLVAQLRHPIQFHAGDMWGPPQYTNWMDEERSWKDSCYLGDWTFLPTIRYTGPDVLKLFADCSVNTMNNFKIGQSKHIIHTNRDGKVIEDGLLTRTADEELICYSSYWADYIRRNGNYRVDMEPIEQVKFHLQGPNALFVLETALGRDFRDLKFMRNEDVTIAGVPTRVLRQGMSGEIGFELQADKAQGQILRETILEAGTKYGIHEMGGRVAMLNHLQAAYPTVMTDYLPAMYDDDGAGYLEEYMGEADGYFARYYGAVAGSFESDDVSGWYRSPVELGWGGRINFDHKFRGDEALRVEKADPKRTLCTLKWNSDDIIDIYASLFRQGDLPDFMEMPQDPRHYLYFDKILKDGKEVGATSSRGYSAHFREMISLAVLDIELAVPGTDVTVVWGAPGSPQREIRATTALAPYKEVRSRVDLTTLPARPF</sequence>
<evidence type="ECO:0000256" key="1">
    <source>
        <dbReference type="PIRSR" id="PIRSR006487-1"/>
    </source>
</evidence>
<dbReference type="InterPro" id="IPR028896">
    <property type="entry name" value="GcvT/YgfZ/DmdA"/>
</dbReference>
<protein>
    <submittedName>
        <fullName evidence="3">Berberine demethylenase</fullName>
    </submittedName>
</protein>
<evidence type="ECO:0000259" key="2">
    <source>
        <dbReference type="Pfam" id="PF01571"/>
    </source>
</evidence>
<gene>
    <name evidence="3" type="primary">brdA</name>
</gene>
<dbReference type="InterPro" id="IPR029043">
    <property type="entry name" value="GcvT/YgfZ_C"/>
</dbReference>
<feature type="domain" description="GCVT N-terminal" evidence="2">
    <location>
        <begin position="67"/>
        <end position="281"/>
    </location>
</feature>
<dbReference type="PANTHER" id="PTHR43757">
    <property type="entry name" value="AMINOMETHYLTRANSFERASE"/>
    <property type="match status" value="1"/>
</dbReference>
<name>A0A1Q2TD20_9NOCA</name>
<dbReference type="Pfam" id="PF01571">
    <property type="entry name" value="GCV_T"/>
    <property type="match status" value="1"/>
</dbReference>
<dbReference type="EMBL" id="LC214741">
    <property type="protein sequence ID" value="BAW89540.1"/>
    <property type="molecule type" value="Genomic_DNA"/>
</dbReference>